<feature type="transmembrane region" description="Helical" evidence="10">
    <location>
        <begin position="288"/>
        <end position="308"/>
    </location>
</feature>
<dbReference type="InterPro" id="IPR016174">
    <property type="entry name" value="Di-haem_cyt_TM"/>
</dbReference>
<dbReference type="Pfam" id="PF13442">
    <property type="entry name" value="Cytochrome_CBB3"/>
    <property type="match status" value="1"/>
</dbReference>
<feature type="domain" description="Cytochrome b/b6 C-terminal region profile" evidence="12">
    <location>
        <begin position="213"/>
        <end position="342"/>
    </location>
</feature>
<evidence type="ECO:0000256" key="5">
    <source>
        <dbReference type="ARBA" id="ARBA00022723"/>
    </source>
</evidence>
<feature type="transmembrane region" description="Helical" evidence="10">
    <location>
        <begin position="265"/>
        <end position="282"/>
    </location>
</feature>
<dbReference type="AlphaFoldDB" id="E6PCY1"/>
<feature type="domain" description="Cytochrome c" evidence="13">
    <location>
        <begin position="391"/>
        <end position="481"/>
    </location>
</feature>
<dbReference type="PRINTS" id="PR00605">
    <property type="entry name" value="CYTCHROMECIC"/>
</dbReference>
<keyword evidence="9 10" id="KW-0472">Membrane</keyword>
<evidence type="ECO:0000256" key="6">
    <source>
        <dbReference type="ARBA" id="ARBA00022982"/>
    </source>
</evidence>
<accession>E6PCY1</accession>
<dbReference type="PROSITE" id="PS51003">
    <property type="entry name" value="CYTB_CTER"/>
    <property type="match status" value="1"/>
</dbReference>
<dbReference type="GO" id="GO:0005506">
    <property type="term" value="F:iron ion binding"/>
    <property type="evidence" value="ECO:0007669"/>
    <property type="project" value="InterPro"/>
</dbReference>
<dbReference type="InterPro" id="IPR008168">
    <property type="entry name" value="Cyt_C_IC"/>
</dbReference>
<dbReference type="SUPFAM" id="SSF46626">
    <property type="entry name" value="Cytochrome c"/>
    <property type="match status" value="1"/>
</dbReference>
<evidence type="ECO:0000259" key="11">
    <source>
        <dbReference type="PROSITE" id="PS51002"/>
    </source>
</evidence>
<dbReference type="Gene3D" id="1.20.810.10">
    <property type="entry name" value="Cytochrome Bc1 Complex, Chain C"/>
    <property type="match status" value="1"/>
</dbReference>
<dbReference type="InterPro" id="IPR009056">
    <property type="entry name" value="Cyt_c-like_dom"/>
</dbReference>
<feature type="transmembrane region" description="Helical" evidence="10">
    <location>
        <begin position="114"/>
        <end position="134"/>
    </location>
</feature>
<dbReference type="Gene3D" id="1.10.760.10">
    <property type="entry name" value="Cytochrome c-like domain"/>
    <property type="match status" value="1"/>
</dbReference>
<evidence type="ECO:0000259" key="12">
    <source>
        <dbReference type="PROSITE" id="PS51003"/>
    </source>
</evidence>
<keyword evidence="5" id="KW-0479">Metal-binding</keyword>
<keyword evidence="6" id="KW-0249">Electron transport</keyword>
<gene>
    <name evidence="14" type="ORF">CARN1_2203</name>
</gene>
<dbReference type="Pfam" id="PF13631">
    <property type="entry name" value="Cytochrom_B_N_2"/>
    <property type="match status" value="1"/>
</dbReference>
<reference evidence="14" key="1">
    <citation type="submission" date="2009-10" db="EMBL/GenBank/DDBJ databases">
        <title>Diversity of trophic interactions inside an arsenic-rich microbial ecosystem.</title>
        <authorList>
            <person name="Bertin P.N."/>
            <person name="Heinrich-Salmeron A."/>
            <person name="Pelletier E."/>
            <person name="Goulhen-Chollet F."/>
            <person name="Arsene-Ploetze F."/>
            <person name="Gallien S."/>
            <person name="Calteau A."/>
            <person name="Vallenet D."/>
            <person name="Casiot C."/>
            <person name="Chane-Woon-Ming B."/>
            <person name="Giloteaux L."/>
            <person name="Barakat M."/>
            <person name="Bonnefoy V."/>
            <person name="Bruneel O."/>
            <person name="Chandler M."/>
            <person name="Cleiss J."/>
            <person name="Duran R."/>
            <person name="Elbaz-Poulichet F."/>
            <person name="Fonknechten N."/>
            <person name="Lauga B."/>
            <person name="Mornico D."/>
            <person name="Ortet P."/>
            <person name="Schaeffer C."/>
            <person name="Siguier P."/>
            <person name="Alexander Thil Smith A."/>
            <person name="Van Dorsselaer A."/>
            <person name="Weissenbach J."/>
            <person name="Medigue C."/>
            <person name="Le Paslier D."/>
        </authorList>
    </citation>
    <scope>NUCLEOTIDE SEQUENCE</scope>
</reference>
<comment type="subcellular location">
    <subcellularLocation>
        <location evidence="1">Membrane</location>
        <topology evidence="1">Multi-pass membrane protein</topology>
    </subcellularLocation>
</comment>
<proteinExistence type="predicted"/>
<name>E6PCY1_9ZZZZ</name>
<dbReference type="Pfam" id="PF00032">
    <property type="entry name" value="Cytochrom_B_C"/>
    <property type="match status" value="1"/>
</dbReference>
<dbReference type="GO" id="GO:0020037">
    <property type="term" value="F:heme binding"/>
    <property type="evidence" value="ECO:0007669"/>
    <property type="project" value="InterPro"/>
</dbReference>
<dbReference type="EMBL" id="CABL01000001">
    <property type="protein sequence ID" value="CBH74316.1"/>
    <property type="molecule type" value="Genomic_DNA"/>
</dbReference>
<feature type="domain" description="Cytochrome b/b6 N-terminal region profile" evidence="11">
    <location>
        <begin position="1"/>
        <end position="211"/>
    </location>
</feature>
<evidence type="ECO:0000256" key="7">
    <source>
        <dbReference type="ARBA" id="ARBA00022989"/>
    </source>
</evidence>
<dbReference type="PANTHER" id="PTHR19271">
    <property type="entry name" value="CYTOCHROME B"/>
    <property type="match status" value="1"/>
</dbReference>
<evidence type="ECO:0000256" key="2">
    <source>
        <dbReference type="ARBA" id="ARBA00022448"/>
    </source>
</evidence>
<organism evidence="14">
    <name type="scientific">mine drainage metagenome</name>
    <dbReference type="NCBI Taxonomy" id="410659"/>
    <lineage>
        <taxon>unclassified sequences</taxon>
        <taxon>metagenomes</taxon>
        <taxon>ecological metagenomes</taxon>
    </lineage>
</organism>
<feature type="transmembrane region" description="Helical" evidence="10">
    <location>
        <begin position="233"/>
        <end position="253"/>
    </location>
</feature>
<dbReference type="InterPro" id="IPR005798">
    <property type="entry name" value="Cyt_b/b6_C"/>
</dbReference>
<evidence type="ECO:0000256" key="8">
    <source>
        <dbReference type="ARBA" id="ARBA00023004"/>
    </source>
</evidence>
<evidence type="ECO:0000313" key="14">
    <source>
        <dbReference type="EMBL" id="CBH74316.1"/>
    </source>
</evidence>
<dbReference type="GO" id="GO:0009055">
    <property type="term" value="F:electron transfer activity"/>
    <property type="evidence" value="ECO:0007669"/>
    <property type="project" value="InterPro"/>
</dbReference>
<dbReference type="InterPro" id="IPR027387">
    <property type="entry name" value="Cytb/b6-like_sf"/>
</dbReference>
<keyword evidence="2" id="KW-0813">Transport</keyword>
<dbReference type="GO" id="GO:0016020">
    <property type="term" value="C:membrane"/>
    <property type="evidence" value="ECO:0007669"/>
    <property type="project" value="UniProtKB-SubCell"/>
</dbReference>
<evidence type="ECO:0000256" key="1">
    <source>
        <dbReference type="ARBA" id="ARBA00004141"/>
    </source>
</evidence>
<evidence type="ECO:0000256" key="4">
    <source>
        <dbReference type="ARBA" id="ARBA00022692"/>
    </source>
</evidence>
<keyword evidence="4 10" id="KW-0812">Transmembrane</keyword>
<dbReference type="SUPFAM" id="SSF81648">
    <property type="entry name" value="a domain/subunit of cytochrome bc1 complex (Ubiquinol-cytochrome c reductase)"/>
    <property type="match status" value="1"/>
</dbReference>
<comment type="caution">
    <text evidence="14">The sequence shown here is derived from an EMBL/GenBank/DDBJ whole genome shotgun (WGS) entry which is preliminary data.</text>
</comment>
<dbReference type="InterPro" id="IPR036909">
    <property type="entry name" value="Cyt_c-like_dom_sf"/>
</dbReference>
<dbReference type="PROSITE" id="PS51007">
    <property type="entry name" value="CYTC"/>
    <property type="match status" value="1"/>
</dbReference>
<evidence type="ECO:0000259" key="13">
    <source>
        <dbReference type="PROSITE" id="PS51007"/>
    </source>
</evidence>
<evidence type="ECO:0000256" key="9">
    <source>
        <dbReference type="ARBA" id="ARBA00023136"/>
    </source>
</evidence>
<dbReference type="InterPro" id="IPR005797">
    <property type="entry name" value="Cyt_b/b6_N"/>
</dbReference>
<sequence>MLNWIESRTGFISMTKDFLVEDIPGGASYWYVFGSATVFAMILQIVTGIFLTFFYAPSANTAWESTAWIYTHFWPHLILAIHYWGASAMIALVFLHLLQVLVWGAYKSPRELQWVVGVVLLLVTLVLGLTGYLLPWDMNAYFASQVALNITGTAPIAGPLIQQIAQGGGAMGTETINRFFGIHVWLMPAVMVLLVGAHLAIFRWNGPAGPIAEDPRKLKNGRFWPDQMFMDGFASFIVFAIIVALAFISPPFLDAKADPTNTAFIPYPAWYFLALFGLLNVVPPSLDLLATIVVPTLFLLIVIAIPWLDRSTTRSLSARGGIIVSTIVALVAIVGLSIYSQESIQAKQAAAPPSPTEAQVLAMANSTALAPVAAAPAAPGAATAAAPAANPLVAAGATVYASNCAGCHAANGMGQPGAIPPLAGNPFVTANPHAVIGVLLDGKNGAITVNGAAFNGQMPAWKGTLSNKDIAAVISYIRGGLGPNKASAVTEADVAAYKP</sequence>
<keyword evidence="3" id="KW-0349">Heme</keyword>
<dbReference type="PROSITE" id="PS51002">
    <property type="entry name" value="CYTB_NTER"/>
    <property type="match status" value="1"/>
</dbReference>
<dbReference type="PANTHER" id="PTHR19271:SF16">
    <property type="entry name" value="CYTOCHROME B"/>
    <property type="match status" value="1"/>
</dbReference>
<protein>
    <submittedName>
        <fullName evidence="14">Menaquinol:cytochrome c oxidoreductase (Cytochrome b subunit) (Modular protein)</fullName>
    </submittedName>
</protein>
<feature type="transmembrane region" description="Helical" evidence="10">
    <location>
        <begin position="29"/>
        <end position="56"/>
    </location>
</feature>
<feature type="transmembrane region" description="Helical" evidence="10">
    <location>
        <begin position="76"/>
        <end position="102"/>
    </location>
</feature>
<feature type="transmembrane region" description="Helical" evidence="10">
    <location>
        <begin position="182"/>
        <end position="201"/>
    </location>
</feature>
<keyword evidence="8" id="KW-0408">Iron</keyword>
<evidence type="ECO:0000256" key="10">
    <source>
        <dbReference type="SAM" id="Phobius"/>
    </source>
</evidence>
<dbReference type="SUPFAM" id="SSF81342">
    <property type="entry name" value="Transmembrane di-heme cytochromes"/>
    <property type="match status" value="1"/>
</dbReference>
<keyword evidence="7 10" id="KW-1133">Transmembrane helix</keyword>
<feature type="transmembrane region" description="Helical" evidence="10">
    <location>
        <begin position="320"/>
        <end position="339"/>
    </location>
</feature>
<evidence type="ECO:0000256" key="3">
    <source>
        <dbReference type="ARBA" id="ARBA00022617"/>
    </source>
</evidence>
<dbReference type="GO" id="GO:0016491">
    <property type="term" value="F:oxidoreductase activity"/>
    <property type="evidence" value="ECO:0007669"/>
    <property type="project" value="InterPro"/>
</dbReference>
<dbReference type="GO" id="GO:0022904">
    <property type="term" value="P:respiratory electron transport chain"/>
    <property type="evidence" value="ECO:0007669"/>
    <property type="project" value="InterPro"/>
</dbReference>
<dbReference type="InterPro" id="IPR036150">
    <property type="entry name" value="Cyt_b/b6_C_sf"/>
</dbReference>